<dbReference type="AlphaFoldDB" id="A0AAN8W165"/>
<reference evidence="3 4" key="1">
    <citation type="submission" date="2023-12" db="EMBL/GenBank/DDBJ databases">
        <title>A high-quality genome assembly for Dillenia turbinata (Dilleniales).</title>
        <authorList>
            <person name="Chanderbali A."/>
        </authorList>
    </citation>
    <scope>NUCLEOTIDE SEQUENCE [LARGE SCALE GENOMIC DNA]</scope>
    <source>
        <strain evidence="3">LSX21</strain>
        <tissue evidence="3">Leaf</tissue>
    </source>
</reference>
<evidence type="ECO:0000313" key="3">
    <source>
        <dbReference type="EMBL" id="KAK6937152.1"/>
    </source>
</evidence>
<feature type="compositionally biased region" description="Basic and acidic residues" evidence="2">
    <location>
        <begin position="393"/>
        <end position="403"/>
    </location>
</feature>
<gene>
    <name evidence="3" type="ORF">RJ641_034182</name>
</gene>
<accession>A0AAN8W165</accession>
<feature type="coiled-coil region" evidence="1">
    <location>
        <begin position="290"/>
        <end position="359"/>
    </location>
</feature>
<keyword evidence="1" id="KW-0175">Coiled coil</keyword>
<feature type="compositionally biased region" description="Low complexity" evidence="2">
    <location>
        <begin position="197"/>
        <end position="221"/>
    </location>
</feature>
<protein>
    <submittedName>
        <fullName evidence="3">Uncharacterized protein</fullName>
    </submittedName>
</protein>
<dbReference type="Proteomes" id="UP001370490">
    <property type="component" value="Unassembled WGS sequence"/>
</dbReference>
<dbReference type="EMBL" id="JBAMMX010000007">
    <property type="protein sequence ID" value="KAK6937152.1"/>
    <property type="molecule type" value="Genomic_DNA"/>
</dbReference>
<dbReference type="PANTHER" id="PTHR35468">
    <property type="entry name" value="MYOSIN-LIKE PROTEIN"/>
    <property type="match status" value="1"/>
</dbReference>
<evidence type="ECO:0000313" key="4">
    <source>
        <dbReference type="Proteomes" id="UP001370490"/>
    </source>
</evidence>
<organism evidence="3 4">
    <name type="scientific">Dillenia turbinata</name>
    <dbReference type="NCBI Taxonomy" id="194707"/>
    <lineage>
        <taxon>Eukaryota</taxon>
        <taxon>Viridiplantae</taxon>
        <taxon>Streptophyta</taxon>
        <taxon>Embryophyta</taxon>
        <taxon>Tracheophyta</taxon>
        <taxon>Spermatophyta</taxon>
        <taxon>Magnoliopsida</taxon>
        <taxon>eudicotyledons</taxon>
        <taxon>Gunneridae</taxon>
        <taxon>Pentapetalae</taxon>
        <taxon>Dilleniales</taxon>
        <taxon>Dilleniaceae</taxon>
        <taxon>Dillenia</taxon>
    </lineage>
</organism>
<name>A0AAN8W165_9MAGN</name>
<evidence type="ECO:0000256" key="2">
    <source>
        <dbReference type="SAM" id="MobiDB-lite"/>
    </source>
</evidence>
<proteinExistence type="predicted"/>
<feature type="region of interest" description="Disordered" evidence="2">
    <location>
        <begin position="390"/>
        <end position="412"/>
    </location>
</feature>
<feature type="coiled-coil region" evidence="1">
    <location>
        <begin position="67"/>
        <end position="94"/>
    </location>
</feature>
<evidence type="ECO:0000256" key="1">
    <source>
        <dbReference type="SAM" id="Coils"/>
    </source>
</evidence>
<comment type="caution">
    <text evidence="3">The sequence shown here is derived from an EMBL/GenBank/DDBJ whole genome shotgun (WGS) entry which is preliminary data.</text>
</comment>
<feature type="region of interest" description="Disordered" evidence="2">
    <location>
        <begin position="196"/>
        <end position="222"/>
    </location>
</feature>
<sequence length="441" mass="51228">MMNNKEEEKSLLKKNGDFKQRFFEQSVIFSEWRESSRCRNWKEIIFTLNQHSDRPFKHLSLLGRKMIKEEKKVTEVLEEVIEELVEKLRQLQRKSMVDRDFEVRKCSNFDKEATLLRRKLEKLKLGPSSSSDDNHANEIRNFAESSLSINTKFFSDVRNFSDNGWYWENVVQVEILRKKMEGSSMGMLERVEEECGSISSSASTSRRTESADSSSSSTSTRQPYQASLQLLLCPKISNRLGNPSWEAVKSQQEMSREQKVCSGHCKVVVRRIVEQVRAEKEQWSQMQAMLGQVRQEMEELQASRDFWETRALDSDFQVQSLHWNAQEWRQKSLSLETKTNELQNKISSLEQELERLRKANAHSSVLGDQHEKEKRVVICRLKENHRINGASARQKEKFGDGRRNSFAGNNGGVAALKRSPFQDVGNLSPLLRQKSKLLFPL</sequence>
<dbReference type="PANTHER" id="PTHR35468:SF1">
    <property type="entry name" value="MYOSIN-LIKE PROTEIN"/>
    <property type="match status" value="1"/>
</dbReference>
<keyword evidence="4" id="KW-1185">Reference proteome</keyword>